<accession>A0ABY7JTH7</accession>
<dbReference type="EMBL" id="CP114052">
    <property type="protein sequence ID" value="WAW15285.1"/>
    <property type="molecule type" value="Genomic_DNA"/>
</dbReference>
<dbReference type="Proteomes" id="UP001164187">
    <property type="component" value="Chromosome"/>
</dbReference>
<name>A0ABY7JTH7_9FIRM</name>
<organism evidence="1 2">
    <name type="scientific">Peptostreptococcus equinus</name>
    <dbReference type="NCBI Taxonomy" id="3003601"/>
    <lineage>
        <taxon>Bacteria</taxon>
        <taxon>Bacillati</taxon>
        <taxon>Bacillota</taxon>
        <taxon>Clostridia</taxon>
        <taxon>Peptostreptococcales</taxon>
        <taxon>Peptostreptococcaceae</taxon>
        <taxon>Peptostreptococcus</taxon>
    </lineage>
</organism>
<evidence type="ECO:0000313" key="2">
    <source>
        <dbReference type="Proteomes" id="UP001164187"/>
    </source>
</evidence>
<protein>
    <submittedName>
        <fullName evidence="1">Uncharacterized protein</fullName>
    </submittedName>
</protein>
<dbReference type="RefSeq" id="WP_269311964.1">
    <property type="nucleotide sequence ID" value="NZ_CP114052.1"/>
</dbReference>
<proteinExistence type="predicted"/>
<reference evidence="1" key="1">
    <citation type="submission" date="2022-12" db="EMBL/GenBank/DDBJ databases">
        <title>Peptostreptococcus.</title>
        <authorList>
            <person name="Lee S.H."/>
        </authorList>
    </citation>
    <scope>NUCLEOTIDE SEQUENCE</scope>
    <source>
        <strain evidence="1">CBA3647</strain>
    </source>
</reference>
<keyword evidence="2" id="KW-1185">Reference proteome</keyword>
<sequence>MDELQRTRILDKLYILVPTIPQESKAVIGLTLDILVQKILNYCCRKDIPPALELIIIDMMSTYANAKYNITSQDVKSDNGIKAITRGKTKIEYNVAQPTRIAVTSTDDLIKVFKSQLNRFKKLISPSVNEVI</sequence>
<evidence type="ECO:0000313" key="1">
    <source>
        <dbReference type="EMBL" id="WAW15285.1"/>
    </source>
</evidence>
<gene>
    <name evidence="1" type="ORF">O0R46_02200</name>
</gene>